<comment type="caution">
    <text evidence="1">The sequence shown here is derived from an EMBL/GenBank/DDBJ whole genome shotgun (WGS) entry which is preliminary data.</text>
</comment>
<proteinExistence type="predicted"/>
<dbReference type="STRING" id="74031.SAMN04488077_102229"/>
<sequence length="180" mass="19569">MTEGPDAVNCFVPGARPGYDACMTRIARLSLVCLVLLGACAPPALYHKPGAAPAQIEANLTACLVSALNQVPRDIRTRYIPAQYAPYRYCNSHGRCYTRHRLISPARTESYDANQGLRARVTEQCMAQAGYRPVSLPQCDPDRVRAAQIATDAPQPRLDATSCTLRLPTGEWRIVTPGGA</sequence>
<reference evidence="2" key="1">
    <citation type="submission" date="2015-07" db="EMBL/GenBank/DDBJ databases">
        <title>Draft Genome Sequence of Roseovarius tolerans EL-164, a producer of N-Acylated Alanine Methyl Esters (NAMEs).</title>
        <authorList>
            <person name="Voget S."/>
            <person name="Bruns H."/>
            <person name="Wagner-Doebler I."/>
            <person name="Schulz S."/>
            <person name="Daniel R."/>
        </authorList>
    </citation>
    <scope>NUCLEOTIDE SEQUENCE [LARGE SCALE GENOMIC DNA]</scope>
    <source>
        <strain evidence="2">EL-164</strain>
    </source>
</reference>
<organism evidence="1 2">
    <name type="scientific">Roseovarius tolerans</name>
    <dbReference type="NCBI Taxonomy" id="74031"/>
    <lineage>
        <taxon>Bacteria</taxon>
        <taxon>Pseudomonadati</taxon>
        <taxon>Pseudomonadota</taxon>
        <taxon>Alphaproteobacteria</taxon>
        <taxon>Rhodobacterales</taxon>
        <taxon>Roseobacteraceae</taxon>
        <taxon>Roseovarius</taxon>
    </lineage>
</organism>
<dbReference type="PATRIC" id="fig|74031.6.peg.668"/>
<dbReference type="AlphaFoldDB" id="A0A0L6CYF6"/>
<dbReference type="EMBL" id="LGVV01000005">
    <property type="protein sequence ID" value="KNX42799.1"/>
    <property type="molecule type" value="Genomic_DNA"/>
</dbReference>
<accession>A0A0L6CYF6</accession>
<name>A0A0L6CYF6_9RHOB</name>
<gene>
    <name evidence="1" type="ORF">ROTO_06490</name>
</gene>
<keyword evidence="2" id="KW-1185">Reference proteome</keyword>
<evidence type="ECO:0000313" key="1">
    <source>
        <dbReference type="EMBL" id="KNX42799.1"/>
    </source>
</evidence>
<dbReference type="Proteomes" id="UP000037046">
    <property type="component" value="Unassembled WGS sequence"/>
</dbReference>
<evidence type="ECO:0000313" key="2">
    <source>
        <dbReference type="Proteomes" id="UP000037046"/>
    </source>
</evidence>
<protein>
    <submittedName>
        <fullName evidence="1">Uncharacterized protein</fullName>
    </submittedName>
</protein>